<dbReference type="Proteomes" id="UP000752012">
    <property type="component" value="Unassembled WGS sequence"/>
</dbReference>
<dbReference type="RefSeq" id="WP_168007087.1">
    <property type="nucleotide sequence ID" value="NZ_JAATHJ010000015.1"/>
</dbReference>
<dbReference type="AlphaFoldDB" id="A0A969PTD4"/>
<dbReference type="InterPro" id="IPR053521">
    <property type="entry name" value="McjB-like"/>
</dbReference>
<evidence type="ECO:0000313" key="3">
    <source>
        <dbReference type="Proteomes" id="UP000752012"/>
    </source>
</evidence>
<reference evidence="2 3" key="1">
    <citation type="submission" date="2020-03" db="EMBL/GenBank/DDBJ databases">
        <title>Assessment of the enzymatic potential of alkaline-tolerant lipase obtained from Bacillus luteus H11 (technogenic soil) for the bioremediation of saline soils contaminated with petroleum substances.</title>
        <authorList>
            <person name="Kalwasinska A."/>
        </authorList>
    </citation>
    <scope>NUCLEOTIDE SEQUENCE [LARGE SCALE GENOMIC DNA]</scope>
    <source>
        <strain evidence="2 3">H11</strain>
    </source>
</reference>
<dbReference type="EMBL" id="JAATHJ010000015">
    <property type="protein sequence ID" value="NJP38026.1"/>
    <property type="molecule type" value="Genomic_DNA"/>
</dbReference>
<gene>
    <name evidence="2" type="ORF">HCN83_10580</name>
</gene>
<keyword evidence="3" id="KW-1185">Reference proteome</keyword>
<name>A0A969PTD4_9BACI</name>
<evidence type="ECO:0000259" key="1">
    <source>
        <dbReference type="Pfam" id="PF13471"/>
    </source>
</evidence>
<protein>
    <submittedName>
        <fullName evidence="2">Lasso peptide biosynthesis B2 protein</fullName>
    </submittedName>
</protein>
<comment type="caution">
    <text evidence="2">The sequence shown here is derived from an EMBL/GenBank/DDBJ whole genome shotgun (WGS) entry which is preliminary data.</text>
</comment>
<dbReference type="InterPro" id="IPR032708">
    <property type="entry name" value="McjB_C"/>
</dbReference>
<organism evidence="2 3">
    <name type="scientific">Alkalicoccus luteus</name>
    <dbReference type="NCBI Taxonomy" id="1237094"/>
    <lineage>
        <taxon>Bacteria</taxon>
        <taxon>Bacillati</taxon>
        <taxon>Bacillota</taxon>
        <taxon>Bacilli</taxon>
        <taxon>Bacillales</taxon>
        <taxon>Bacillaceae</taxon>
        <taxon>Alkalicoccus</taxon>
    </lineage>
</organism>
<proteinExistence type="predicted"/>
<dbReference type="NCBIfam" id="NF033537">
    <property type="entry name" value="lasso_biosyn_B2"/>
    <property type="match status" value="1"/>
</dbReference>
<dbReference type="Pfam" id="PF13471">
    <property type="entry name" value="Transglut_core3"/>
    <property type="match status" value="1"/>
</dbReference>
<sequence length="163" mass="18295">MLRKCSTLIFHSNGMRLLYAEAFAELAIAKVIKHRPFSQWQKKLGVPQAETLLSVYDAEERDKIRRVSGAVQTVAKYTFWESMCLVQALAASNMLKRRGYPSTFYLATARNEDGNLEAHAWLRSGTIFVTGGELRSQFTPAVTYALEGEQRRSSNVSSPKCIG</sequence>
<accession>A0A969PTD4</accession>
<evidence type="ECO:0000313" key="2">
    <source>
        <dbReference type="EMBL" id="NJP38026.1"/>
    </source>
</evidence>
<feature type="domain" description="Microcin J25-processing protein McjB C-terminal" evidence="1">
    <location>
        <begin position="49"/>
        <end position="142"/>
    </location>
</feature>